<dbReference type="Pfam" id="PF06889">
    <property type="entry name" value="DUF1266"/>
    <property type="match status" value="1"/>
</dbReference>
<keyword evidence="3" id="KW-1185">Reference proteome</keyword>
<proteinExistence type="predicted"/>
<dbReference type="STRING" id="1654360.EA58_07380"/>
<reference evidence="2 3" key="1">
    <citation type="submission" date="2014-04" db="EMBL/GenBank/DDBJ databases">
        <title>Draft genome sequence of Photobacterium halotolerans S2753: a solonamide, ngercheumicin and holomycin producer.</title>
        <authorList>
            <person name="Machado H.R."/>
            <person name="Gram L."/>
        </authorList>
    </citation>
    <scope>NUCLEOTIDE SEQUENCE [LARGE SCALE GENOMIC DNA]</scope>
    <source>
        <strain evidence="2 3">S2753</strain>
    </source>
</reference>
<accession>A0A066RPN1</accession>
<name>A0A066RPN1_9GAMM</name>
<dbReference type="RefSeq" id="WP_036750745.1">
    <property type="nucleotide sequence ID" value="NZ_JAGSGC010000012.1"/>
</dbReference>
<dbReference type="Proteomes" id="UP000027192">
    <property type="component" value="Unassembled WGS sequence"/>
</dbReference>
<evidence type="ECO:0000259" key="1">
    <source>
        <dbReference type="Pfam" id="PF06889"/>
    </source>
</evidence>
<dbReference type="AlphaFoldDB" id="A0A066RPN1"/>
<evidence type="ECO:0000313" key="2">
    <source>
        <dbReference type="EMBL" id="KDM92304.1"/>
    </source>
</evidence>
<organism evidence="2 3">
    <name type="scientific">Photobacterium galatheae</name>
    <dbReference type="NCBI Taxonomy" id="1654360"/>
    <lineage>
        <taxon>Bacteria</taxon>
        <taxon>Pseudomonadati</taxon>
        <taxon>Pseudomonadota</taxon>
        <taxon>Gammaproteobacteria</taxon>
        <taxon>Vibrionales</taxon>
        <taxon>Vibrionaceae</taxon>
        <taxon>Photobacterium</taxon>
    </lineage>
</organism>
<protein>
    <recommendedName>
        <fullName evidence="1">DUF1266 domain-containing protein</fullName>
    </recommendedName>
</protein>
<sequence>MPSPQYIFDANLPHCQWWLAITSPQISYNRELYDYDIPGMKKTQDDLEAWGQSFASSWNIESRRDWHQMIHQLAMADVHGSIWSHEFSRRACMTSAQWLRRIEGVESEVAKAEMRYVDAVYRHVGEAGFKAWDYCRGSFLTRAGFAVGQVTQEEFAFLLNYFCRQIQHHFSSWDQYLQSFILGRCYWEYLNDQDDDLVNIPYLLNNGFNIGVSNFFEAIESDPDVPIPALAWQTALPEIRAPESLAALLNEEKEG</sequence>
<dbReference type="EMBL" id="JMIB01000010">
    <property type="protein sequence ID" value="KDM92304.1"/>
    <property type="molecule type" value="Genomic_DNA"/>
</dbReference>
<comment type="caution">
    <text evidence="2">The sequence shown here is derived from an EMBL/GenBank/DDBJ whole genome shotgun (WGS) entry which is preliminary data.</text>
</comment>
<dbReference type="InterPro" id="IPR009677">
    <property type="entry name" value="DUF1266"/>
</dbReference>
<gene>
    <name evidence="2" type="ORF">EA58_07380</name>
</gene>
<evidence type="ECO:0000313" key="3">
    <source>
        <dbReference type="Proteomes" id="UP000027192"/>
    </source>
</evidence>
<feature type="domain" description="DUF1266" evidence="1">
    <location>
        <begin position="56"/>
        <end position="196"/>
    </location>
</feature>